<dbReference type="PANTHER" id="PTHR33148:SF46">
    <property type="entry name" value="EMB|CAB85509.1"/>
    <property type="match status" value="1"/>
</dbReference>
<name>A0AAN9M391_CANGL</name>
<gene>
    <name evidence="1" type="ORF">VNO77_15941</name>
</gene>
<sequence length="153" mass="17350">MGNCIVVQENVVRVMKSDGKILEYKTPIKVHQILKQFLGHAISESLPVIHHLDPNTKLLKGQLYYLVPLPLPSPKAMKKKVRFVEADEVVRIKVVISKQELKEMLHKGGICVDEMLSLVQGEKGILDAVDVNEKNYDRSQGWKPMLETIPELN</sequence>
<dbReference type="InterPro" id="IPR025322">
    <property type="entry name" value="PADRE_dom"/>
</dbReference>
<dbReference type="EMBL" id="JAYMYQ010000003">
    <property type="protein sequence ID" value="KAK7345339.1"/>
    <property type="molecule type" value="Genomic_DNA"/>
</dbReference>
<evidence type="ECO:0000313" key="2">
    <source>
        <dbReference type="Proteomes" id="UP001367508"/>
    </source>
</evidence>
<protein>
    <submittedName>
        <fullName evidence="1">Uncharacterized protein</fullName>
    </submittedName>
</protein>
<dbReference type="Proteomes" id="UP001367508">
    <property type="component" value="Unassembled WGS sequence"/>
</dbReference>
<comment type="caution">
    <text evidence="1">The sequence shown here is derived from an EMBL/GenBank/DDBJ whole genome shotgun (WGS) entry which is preliminary data.</text>
</comment>
<organism evidence="1 2">
    <name type="scientific">Canavalia gladiata</name>
    <name type="common">Sword bean</name>
    <name type="synonym">Dolichos gladiatus</name>
    <dbReference type="NCBI Taxonomy" id="3824"/>
    <lineage>
        <taxon>Eukaryota</taxon>
        <taxon>Viridiplantae</taxon>
        <taxon>Streptophyta</taxon>
        <taxon>Embryophyta</taxon>
        <taxon>Tracheophyta</taxon>
        <taxon>Spermatophyta</taxon>
        <taxon>Magnoliopsida</taxon>
        <taxon>eudicotyledons</taxon>
        <taxon>Gunneridae</taxon>
        <taxon>Pentapetalae</taxon>
        <taxon>rosids</taxon>
        <taxon>fabids</taxon>
        <taxon>Fabales</taxon>
        <taxon>Fabaceae</taxon>
        <taxon>Papilionoideae</taxon>
        <taxon>50 kb inversion clade</taxon>
        <taxon>NPAAA clade</taxon>
        <taxon>indigoferoid/millettioid clade</taxon>
        <taxon>Phaseoleae</taxon>
        <taxon>Canavalia</taxon>
    </lineage>
</organism>
<keyword evidence="2" id="KW-1185">Reference proteome</keyword>
<dbReference type="AlphaFoldDB" id="A0AAN9M391"/>
<evidence type="ECO:0000313" key="1">
    <source>
        <dbReference type="EMBL" id="KAK7345339.1"/>
    </source>
</evidence>
<dbReference type="PANTHER" id="PTHR33148">
    <property type="entry name" value="PLASTID MOVEMENT IMPAIRED PROTEIN-RELATED"/>
    <property type="match status" value="1"/>
</dbReference>
<dbReference type="Pfam" id="PF14009">
    <property type="entry name" value="PADRE"/>
    <property type="match status" value="1"/>
</dbReference>
<accession>A0AAN9M391</accession>
<proteinExistence type="predicted"/>
<reference evidence="1 2" key="1">
    <citation type="submission" date="2024-01" db="EMBL/GenBank/DDBJ databases">
        <title>The genomes of 5 underutilized Papilionoideae crops provide insights into root nodulation and disease resistanc.</title>
        <authorList>
            <person name="Jiang F."/>
        </authorList>
    </citation>
    <scope>NUCLEOTIDE SEQUENCE [LARGE SCALE GENOMIC DNA]</scope>
    <source>
        <strain evidence="1">LVBAO_FW01</strain>
        <tissue evidence="1">Leaves</tissue>
    </source>
</reference>